<protein>
    <recommendedName>
        <fullName evidence="3">F-box domain-containing protein</fullName>
    </recommendedName>
</protein>
<evidence type="ECO:0000313" key="2">
    <source>
        <dbReference type="Proteomes" id="UP001219525"/>
    </source>
</evidence>
<dbReference type="EMBL" id="JARJCW010000025">
    <property type="protein sequence ID" value="KAJ7211565.1"/>
    <property type="molecule type" value="Genomic_DNA"/>
</dbReference>
<name>A0AAD6VFK5_9AGAR</name>
<organism evidence="1 2">
    <name type="scientific">Mycena pura</name>
    <dbReference type="NCBI Taxonomy" id="153505"/>
    <lineage>
        <taxon>Eukaryota</taxon>
        <taxon>Fungi</taxon>
        <taxon>Dikarya</taxon>
        <taxon>Basidiomycota</taxon>
        <taxon>Agaricomycotina</taxon>
        <taxon>Agaricomycetes</taxon>
        <taxon>Agaricomycetidae</taxon>
        <taxon>Agaricales</taxon>
        <taxon>Marasmiineae</taxon>
        <taxon>Mycenaceae</taxon>
        <taxon>Mycena</taxon>
    </lineage>
</organism>
<dbReference type="Proteomes" id="UP001219525">
    <property type="component" value="Unassembled WGS sequence"/>
</dbReference>
<accession>A0AAD6VFK5</accession>
<dbReference type="AlphaFoldDB" id="A0AAD6VFK5"/>
<proteinExistence type="predicted"/>
<keyword evidence="2" id="KW-1185">Reference proteome</keyword>
<gene>
    <name evidence="1" type="ORF">GGX14DRAFT_623058</name>
</gene>
<reference evidence="1" key="1">
    <citation type="submission" date="2023-03" db="EMBL/GenBank/DDBJ databases">
        <title>Massive genome expansion in bonnet fungi (Mycena s.s.) driven by repeated elements and novel gene families across ecological guilds.</title>
        <authorList>
            <consortium name="Lawrence Berkeley National Laboratory"/>
            <person name="Harder C.B."/>
            <person name="Miyauchi S."/>
            <person name="Viragh M."/>
            <person name="Kuo A."/>
            <person name="Thoen E."/>
            <person name="Andreopoulos B."/>
            <person name="Lu D."/>
            <person name="Skrede I."/>
            <person name="Drula E."/>
            <person name="Henrissat B."/>
            <person name="Morin E."/>
            <person name="Kohler A."/>
            <person name="Barry K."/>
            <person name="LaButti K."/>
            <person name="Morin E."/>
            <person name="Salamov A."/>
            <person name="Lipzen A."/>
            <person name="Mereny Z."/>
            <person name="Hegedus B."/>
            <person name="Baldrian P."/>
            <person name="Stursova M."/>
            <person name="Weitz H."/>
            <person name="Taylor A."/>
            <person name="Grigoriev I.V."/>
            <person name="Nagy L.G."/>
            <person name="Martin F."/>
            <person name="Kauserud H."/>
        </authorList>
    </citation>
    <scope>NUCLEOTIDE SEQUENCE</scope>
    <source>
        <strain evidence="1">9144</strain>
    </source>
</reference>
<evidence type="ECO:0008006" key="3">
    <source>
        <dbReference type="Google" id="ProtNLM"/>
    </source>
</evidence>
<comment type="caution">
    <text evidence="1">The sequence shown here is derived from an EMBL/GenBank/DDBJ whole genome shotgun (WGS) entry which is preliminary data.</text>
</comment>
<evidence type="ECO:0000313" key="1">
    <source>
        <dbReference type="EMBL" id="KAJ7211565.1"/>
    </source>
</evidence>
<sequence>MDIALAMDDARAPTGFVLPFLEDDPCGEFGEQQARIRDRLATNHVAVECWKTLRIPQTQTLRKRANDLSLFPQMHIDILFEVLGHLHPIDLMHVARANQTFRALLHAPAAAGIWRQAFLGRAPLPPCPSQISGRRWATLLFGPQQCDECGKSDTFPDYTIWRRLCTHCMGDKLSNGVPGYGCSQPVNDLLAKTYRFDGSLSDYTDSIVGRLWPADGLAVAGQYERLKAADAASALDVFVEHRKQIVQETEKLAEEAKYWADAILEEAQTVVDTRLRRLVRSVRKRLVQEGHDPRDVDSAHELGESAALEHVPRLTSKHWHKARPYLLPFVDAARRERLKRERAQLMGRRSAVVITAAAHVLRTAPRETWAYNPPNYAIETFPPLQELIQDPSDARLAEDDARLADALLGLPAFVEAWREEKRALLASLLPLPAACSPDAAAALALQRLPLATSVFTCLGSWVSGTTVTAGRSLIGWEGAGAHLRCRSLHRFWNHRPHYAADGAAAARALVRLVGLDPETTTAAQMDRLCGDGRAGDTEKRFLCALCPAQRHKRVRGRHAMRWRECVLHTIERTRLEEDVAHQAPVWVLLTDAGAEDVRRREPPDPVANDNAWVCTVCTDHYEGRVTRWMVMDHLCDKHAIRNPIEGQHFIHFAGAERTPRVLALLSQEEHVADLRCNRCPKGKLRSLRAIPRHVSDKHEIATPSEADWTRVERILRATPTPADGSD</sequence>